<dbReference type="InterPro" id="IPR000620">
    <property type="entry name" value="EamA_dom"/>
</dbReference>
<keyword evidence="10" id="KW-1185">Reference proteome</keyword>
<feature type="transmembrane region" description="Helical" evidence="7">
    <location>
        <begin position="41"/>
        <end position="58"/>
    </location>
</feature>
<evidence type="ECO:0000256" key="6">
    <source>
        <dbReference type="ARBA" id="ARBA00023136"/>
    </source>
</evidence>
<protein>
    <submittedName>
        <fullName evidence="9">DMT family transporter</fullName>
    </submittedName>
</protein>
<keyword evidence="5 7" id="KW-1133">Transmembrane helix</keyword>
<keyword evidence="6 7" id="KW-0472">Membrane</keyword>
<feature type="transmembrane region" description="Helical" evidence="7">
    <location>
        <begin position="219"/>
        <end position="238"/>
    </location>
</feature>
<evidence type="ECO:0000256" key="5">
    <source>
        <dbReference type="ARBA" id="ARBA00022989"/>
    </source>
</evidence>
<dbReference type="EMBL" id="JAADJS010000002">
    <property type="protein sequence ID" value="NGX87345.1"/>
    <property type="molecule type" value="Genomic_DNA"/>
</dbReference>
<evidence type="ECO:0000313" key="9">
    <source>
        <dbReference type="EMBL" id="NGX87345.1"/>
    </source>
</evidence>
<comment type="caution">
    <text evidence="9">The sequence shown here is derived from an EMBL/GenBank/DDBJ whole genome shotgun (WGS) entry which is preliminary data.</text>
</comment>
<organism evidence="9 10">
    <name type="scientific">Rahnella contaminans</name>
    <dbReference type="NCBI Taxonomy" id="2703882"/>
    <lineage>
        <taxon>Bacteria</taxon>
        <taxon>Pseudomonadati</taxon>
        <taxon>Pseudomonadota</taxon>
        <taxon>Gammaproteobacteria</taxon>
        <taxon>Enterobacterales</taxon>
        <taxon>Yersiniaceae</taxon>
        <taxon>Rahnella</taxon>
    </lineage>
</organism>
<dbReference type="AlphaFoldDB" id="A0A6M2B2U0"/>
<reference evidence="9 10" key="1">
    <citation type="submission" date="2020-03" db="EMBL/GenBank/DDBJ databases">
        <title>Rahnella aceri sp. nov., isoated from traditional Jeju Makgeolli.</title>
        <authorList>
            <person name="Kim I.S."/>
            <person name="Jeon D."/>
        </authorList>
    </citation>
    <scope>NUCLEOTIDE SEQUENCE [LARGE SCALE GENOMIC DNA]</scope>
    <source>
        <strain evidence="9 10">Lac-M11</strain>
    </source>
</reference>
<comment type="similarity">
    <text evidence="2">Belongs to the EamA transporter family.</text>
</comment>
<dbReference type="Gene3D" id="1.10.3730.20">
    <property type="match status" value="1"/>
</dbReference>
<dbReference type="PANTHER" id="PTHR22911:SF134">
    <property type="entry name" value="DMT FAMILY TRANSPORTER"/>
    <property type="match status" value="1"/>
</dbReference>
<feature type="transmembrane region" description="Helical" evidence="7">
    <location>
        <begin position="105"/>
        <end position="122"/>
    </location>
</feature>
<gene>
    <name evidence="9" type="ORF">GW579_09645</name>
</gene>
<dbReference type="InterPro" id="IPR037185">
    <property type="entry name" value="EmrE-like"/>
</dbReference>
<dbReference type="PANTHER" id="PTHR22911">
    <property type="entry name" value="ACYL-MALONYL CONDENSING ENZYME-RELATED"/>
    <property type="match status" value="1"/>
</dbReference>
<name>A0A6M2B2U0_9GAMM</name>
<keyword evidence="4 7" id="KW-0812">Transmembrane</keyword>
<evidence type="ECO:0000313" key="10">
    <source>
        <dbReference type="Proteomes" id="UP000476696"/>
    </source>
</evidence>
<evidence type="ECO:0000256" key="4">
    <source>
        <dbReference type="ARBA" id="ARBA00022692"/>
    </source>
</evidence>
<feature type="domain" description="EamA" evidence="8">
    <location>
        <begin position="161"/>
        <end position="293"/>
    </location>
</feature>
<proteinExistence type="inferred from homology"/>
<sequence length="318" mass="34546">MDTKSQASVGILLALITAMSWGSLPIAMKQVLVVMDPFTVVWYRFSLAAIVLGCILAVKRRLPPRAIFSRPRWLILVLIATCGLLGNFVLFSSSLQFLSPTASQVIGQLSPVGMMFASVIILKEKMRITQVIGAIMLIFGLVLFFNTSLIEIFTRLTDYTLGVIFGVGAASVWVIYGVAQKVLLRQLASPQILFLLYTLCSIALLPLASPAVLSQLSGWQFACLLFCGANTLVGYGALAEAMARWQAAQVSAIVTLTPLFTLLFSDLLALAWPDFFAAPVLNFIGYIGAIVVVAGAMFSAVGHRWWPRRTGQNLVAKH</sequence>
<feature type="transmembrane region" description="Helical" evidence="7">
    <location>
        <begin position="283"/>
        <end position="302"/>
    </location>
</feature>
<comment type="subcellular location">
    <subcellularLocation>
        <location evidence="1">Cell membrane</location>
        <topology evidence="1">Multi-pass membrane protein</topology>
    </subcellularLocation>
</comment>
<evidence type="ECO:0000256" key="1">
    <source>
        <dbReference type="ARBA" id="ARBA00004651"/>
    </source>
</evidence>
<feature type="transmembrane region" description="Helical" evidence="7">
    <location>
        <begin position="191"/>
        <end position="213"/>
    </location>
</feature>
<dbReference type="Proteomes" id="UP000476696">
    <property type="component" value="Unassembled WGS sequence"/>
</dbReference>
<dbReference type="GO" id="GO:0016020">
    <property type="term" value="C:membrane"/>
    <property type="evidence" value="ECO:0007669"/>
    <property type="project" value="InterPro"/>
</dbReference>
<feature type="domain" description="EamA" evidence="8">
    <location>
        <begin position="9"/>
        <end position="145"/>
    </location>
</feature>
<feature type="transmembrane region" description="Helical" evidence="7">
    <location>
        <begin position="159"/>
        <end position="179"/>
    </location>
</feature>
<dbReference type="Pfam" id="PF00892">
    <property type="entry name" value="EamA"/>
    <property type="match status" value="2"/>
</dbReference>
<evidence type="ECO:0000256" key="2">
    <source>
        <dbReference type="ARBA" id="ARBA00007362"/>
    </source>
</evidence>
<evidence type="ECO:0000259" key="8">
    <source>
        <dbReference type="Pfam" id="PF00892"/>
    </source>
</evidence>
<feature type="transmembrane region" description="Helical" evidence="7">
    <location>
        <begin position="134"/>
        <end position="153"/>
    </location>
</feature>
<accession>A0A6M2B2U0</accession>
<dbReference type="RefSeq" id="WP_165058858.1">
    <property type="nucleotide sequence ID" value="NZ_JAADJS010000002.1"/>
</dbReference>
<keyword evidence="3" id="KW-1003">Cell membrane</keyword>
<feature type="transmembrane region" description="Helical" evidence="7">
    <location>
        <begin position="250"/>
        <end position="271"/>
    </location>
</feature>
<evidence type="ECO:0000256" key="7">
    <source>
        <dbReference type="SAM" id="Phobius"/>
    </source>
</evidence>
<feature type="transmembrane region" description="Helical" evidence="7">
    <location>
        <begin position="73"/>
        <end position="93"/>
    </location>
</feature>
<evidence type="ECO:0000256" key="3">
    <source>
        <dbReference type="ARBA" id="ARBA00022475"/>
    </source>
</evidence>
<dbReference type="SUPFAM" id="SSF103481">
    <property type="entry name" value="Multidrug resistance efflux transporter EmrE"/>
    <property type="match status" value="1"/>
</dbReference>